<dbReference type="OrthoDB" id="3013446at2759"/>
<evidence type="ECO:0000313" key="2">
    <source>
        <dbReference type="EMBL" id="OCF32661.1"/>
    </source>
</evidence>
<feature type="compositionally biased region" description="Polar residues" evidence="1">
    <location>
        <begin position="1271"/>
        <end position="1288"/>
    </location>
</feature>
<sequence>MSATATVSSRPIPPSPNQPANLEDFQPSLAALSSRPSSSASINRDSSNTNRPPTLHFPSLHLGSFDTLTASPQPFSTSPLSPTTNSSHSNSANSPLPRDFHLGIQEREGDGSGQGGLKRTDVAGGAIRDDLHGSSDIDGSRLSVQPSRSSSHHSSRSSHRLHRDKSQIPPPLPPPTMALPPLPILSPISPIGPSSPIGSGSGKGIPSTLFQPSSNSSSSSSLAQQLPSPNGSRQLPTVPIRGRPLGHSLTISIPRPLTPSSERDSNPLHSPILKNSPGVARRRTVIENNGTYHASPVKVSGVVGTFTPPRDTSPTPEKRSPPIELGSVMMPQPTPTPKIEQKASMESPTRRLEKKRSSIDLKNSSTSPSTSPSARRSLPRPPRIDPSLTARSSGPELSQPVSTSRLQTAAPTDVATAPHTKQQSAPVPESSQVSQNQPSLIPPHTAPVPSSSWPPLNVAKSPQIRTQALPADLPAKPTFYQKHQANKSASSLPVVAGLADAGPYSGAAFSKPAVPNGVGIGRPAGQPTAGPSRPTLKPQEEVCLECMMRDRDLADVIVSGEGIWERTSDADWRDLEWREQALLKSMGNLDDNTSITGILGRAADESSEDSDSTSVSRPSIGNSREDVQLRRAIEEKNRRRSLIRAKKREADWRIVNEVGWKGFKWEEGEAGEGLPRGFRGSKGGKLTEPGIKAVMSKFPSASAHRYQTLQTYLRQQWMLVLEVRAEAQRLGMFPFPDDVITSSSTVSSHEGQGTSYARSTAASAMDQYGGAFTPVRQTPALSIVRPSPSSPANLTGLASAPPRVAPLQRPLTHFLPDREPSLSAPRTPQYGSPASATSRVRHGKQGSSPGVLERSPQRSGTYEESNEELWSPDEATGGNLRPFSFAVRAGAAAARDGAGSDGHGRRSLWGRFGGSVTSLFGGSQNGSGSMMDMHLGLDNERRNRSSSFNVNSHPRAVSLASPTRPSFFSRDSRCSSVVDVDQTREPRVSRVISHSRLSQMRLDDDEPDEEEPQTKKKGIKGFFKKMKPKGARSKKSESAFRVEDEPRRESETPLAPPPSMSYLAGNRKHNRNRSGSSSSMLTDGQDSNQSRRHSASLPYGMRSVSAPMNGAASSSGGSLSASPTSSKFATSGPKRESYASARRQSVTLNDMGEESDKRGSVMEMLSNGGGAGNGGTRGVYTSPEAQMIYDEPTSMYRSNNPGYPNQQFRPHNKTTSSFSVSSGTMAIETPPPAVYNSNTFFNHQMQSHQTSNGVSHQQHQQQAQMQKQSHANTPTITKSPSAQFSPNRFKNLPPLPLGQDPVEPGMTASPDSFAAAFPDQEINLNLNGTVHDPKYLANQGGYQHQQGPPPQQKIIDFTTANGGAPPPAGRYQPGGILQTGRGQPQAYGYPQPSPHHTQSQAAQGYPSAHARALATGRASFDQLTPRGRVGQDARAVKTMYGQPLVSDLGPVGGYDSATGMGYGTEKQKKKGFKGFFGGSKAGRMA</sequence>
<feature type="compositionally biased region" description="Polar residues" evidence="1">
    <location>
        <begin position="419"/>
        <end position="439"/>
    </location>
</feature>
<feature type="compositionally biased region" description="Low complexity" evidence="1">
    <location>
        <begin position="71"/>
        <end position="97"/>
    </location>
</feature>
<feature type="compositionally biased region" description="Low complexity" evidence="1">
    <location>
        <begin position="966"/>
        <end position="980"/>
    </location>
</feature>
<feature type="compositionally biased region" description="Polar residues" evidence="1">
    <location>
        <begin position="389"/>
        <end position="410"/>
    </location>
</feature>
<dbReference type="Proteomes" id="UP000092666">
    <property type="component" value="Unassembled WGS sequence"/>
</dbReference>
<feature type="compositionally biased region" description="Basic residues" evidence="1">
    <location>
        <begin position="1015"/>
        <end position="1033"/>
    </location>
</feature>
<feature type="region of interest" description="Disordered" evidence="1">
    <location>
        <begin position="943"/>
        <end position="1157"/>
    </location>
</feature>
<feature type="compositionally biased region" description="Basic and acidic residues" evidence="1">
    <location>
        <begin position="339"/>
        <end position="359"/>
    </location>
</feature>
<dbReference type="STRING" id="1296120.A0A1B9GNT0"/>
<feature type="compositionally biased region" description="Low complexity" evidence="1">
    <location>
        <begin position="1256"/>
        <end position="1270"/>
    </location>
</feature>
<feature type="compositionally biased region" description="Low complexity" evidence="1">
    <location>
        <begin position="364"/>
        <end position="376"/>
    </location>
</feature>
<feature type="compositionally biased region" description="Basic and acidic residues" evidence="1">
    <location>
        <begin position="1034"/>
        <end position="1051"/>
    </location>
</feature>
<feature type="compositionally biased region" description="Basic and acidic residues" evidence="1">
    <location>
        <begin position="127"/>
        <end position="139"/>
    </location>
</feature>
<keyword evidence="3" id="KW-1185">Reference proteome</keyword>
<organism evidence="2 3">
    <name type="scientific">Kwoniella heveanensis BCC8398</name>
    <dbReference type="NCBI Taxonomy" id="1296120"/>
    <lineage>
        <taxon>Eukaryota</taxon>
        <taxon>Fungi</taxon>
        <taxon>Dikarya</taxon>
        <taxon>Basidiomycota</taxon>
        <taxon>Agaricomycotina</taxon>
        <taxon>Tremellomycetes</taxon>
        <taxon>Tremellales</taxon>
        <taxon>Cryptococcaceae</taxon>
        <taxon>Kwoniella</taxon>
    </lineage>
</organism>
<feature type="region of interest" description="Disordered" evidence="1">
    <location>
        <begin position="1"/>
        <end position="275"/>
    </location>
</feature>
<feature type="region of interest" description="Disordered" evidence="1">
    <location>
        <begin position="1248"/>
        <end position="1310"/>
    </location>
</feature>
<feature type="compositionally biased region" description="Low complexity" evidence="1">
    <location>
        <begin position="27"/>
        <end position="48"/>
    </location>
</feature>
<accession>A0A1B9GNT0</accession>
<feature type="compositionally biased region" description="Polar residues" evidence="1">
    <location>
        <begin position="1073"/>
        <end position="1088"/>
    </location>
</feature>
<proteinExistence type="predicted"/>
<feature type="compositionally biased region" description="Pro residues" evidence="1">
    <location>
        <begin position="168"/>
        <end position="184"/>
    </location>
</feature>
<feature type="compositionally biased region" description="Basic and acidic residues" evidence="1">
    <location>
        <begin position="98"/>
        <end position="110"/>
    </location>
</feature>
<feature type="region of interest" description="Disordered" evidence="1">
    <location>
        <begin position="601"/>
        <end position="626"/>
    </location>
</feature>
<name>A0A1B9GNT0_9TREE</name>
<reference evidence="2 3" key="1">
    <citation type="submission" date="2013-07" db="EMBL/GenBank/DDBJ databases">
        <title>The Genome Sequence of Cryptococcus heveanensis BCC8398.</title>
        <authorList>
            <consortium name="The Broad Institute Genome Sequencing Platform"/>
            <person name="Cuomo C."/>
            <person name="Litvintseva A."/>
            <person name="Chen Y."/>
            <person name="Heitman J."/>
            <person name="Sun S."/>
            <person name="Springer D."/>
            <person name="Dromer F."/>
            <person name="Young S.K."/>
            <person name="Zeng Q."/>
            <person name="Gargeya S."/>
            <person name="Fitzgerald M."/>
            <person name="Abouelleil A."/>
            <person name="Alvarado L."/>
            <person name="Berlin A.M."/>
            <person name="Chapman S.B."/>
            <person name="Dewar J."/>
            <person name="Goldberg J."/>
            <person name="Griggs A."/>
            <person name="Gujja S."/>
            <person name="Hansen M."/>
            <person name="Howarth C."/>
            <person name="Imamovic A."/>
            <person name="Larimer J."/>
            <person name="McCowan C."/>
            <person name="Murphy C."/>
            <person name="Pearson M."/>
            <person name="Priest M."/>
            <person name="Roberts A."/>
            <person name="Saif S."/>
            <person name="Shea T."/>
            <person name="Sykes S."/>
            <person name="Wortman J."/>
            <person name="Nusbaum C."/>
            <person name="Birren B."/>
        </authorList>
    </citation>
    <scope>NUCLEOTIDE SEQUENCE [LARGE SCALE GENOMIC DNA]</scope>
    <source>
        <strain evidence="2 3">BCC8398</strain>
    </source>
</reference>
<protein>
    <submittedName>
        <fullName evidence="2">Uncharacterized protein</fullName>
    </submittedName>
</protein>
<feature type="region of interest" description="Disordered" evidence="1">
    <location>
        <begin position="782"/>
        <end position="877"/>
    </location>
</feature>
<gene>
    <name evidence="2" type="ORF">I316_05582</name>
</gene>
<feature type="region of interest" description="Disordered" evidence="1">
    <location>
        <begin position="1377"/>
        <end position="1403"/>
    </location>
</feature>
<feature type="region of interest" description="Disordered" evidence="1">
    <location>
        <begin position="301"/>
        <end position="458"/>
    </location>
</feature>
<dbReference type="EMBL" id="KV700129">
    <property type="protein sequence ID" value="OCF32661.1"/>
    <property type="molecule type" value="Genomic_DNA"/>
</dbReference>
<feature type="compositionally biased region" description="Low complexity" evidence="1">
    <location>
        <begin position="185"/>
        <end position="229"/>
    </location>
</feature>
<feature type="compositionally biased region" description="Polar residues" evidence="1">
    <location>
        <begin position="824"/>
        <end position="838"/>
    </location>
</feature>
<feature type="compositionally biased region" description="Low complexity" evidence="1">
    <location>
        <begin position="1110"/>
        <end position="1126"/>
    </location>
</feature>
<feature type="compositionally biased region" description="Basic residues" evidence="1">
    <location>
        <begin position="150"/>
        <end position="163"/>
    </location>
</feature>
<evidence type="ECO:0000313" key="3">
    <source>
        <dbReference type="Proteomes" id="UP000092666"/>
    </source>
</evidence>
<reference evidence="3" key="2">
    <citation type="submission" date="2013-12" db="EMBL/GenBank/DDBJ databases">
        <title>Evolution of pathogenesis and genome organization in the Tremellales.</title>
        <authorList>
            <person name="Cuomo C."/>
            <person name="Litvintseva A."/>
            <person name="Heitman J."/>
            <person name="Chen Y."/>
            <person name="Sun S."/>
            <person name="Springer D."/>
            <person name="Dromer F."/>
            <person name="Young S."/>
            <person name="Zeng Q."/>
            <person name="Chapman S."/>
            <person name="Gujja S."/>
            <person name="Saif S."/>
            <person name="Birren B."/>
        </authorList>
    </citation>
    <scope>NUCLEOTIDE SEQUENCE [LARGE SCALE GENOMIC DNA]</scope>
    <source>
        <strain evidence="3">BCC8398</strain>
    </source>
</reference>
<evidence type="ECO:0000256" key="1">
    <source>
        <dbReference type="SAM" id="MobiDB-lite"/>
    </source>
</evidence>